<dbReference type="HAMAP" id="MF_00055">
    <property type="entry name" value="MEMO1"/>
    <property type="match status" value="1"/>
</dbReference>
<keyword evidence="4" id="KW-1185">Reference proteome</keyword>
<evidence type="ECO:0000256" key="2">
    <source>
        <dbReference type="HAMAP-Rule" id="MF_00055"/>
    </source>
</evidence>
<dbReference type="AlphaFoldDB" id="A0A370DCD3"/>
<dbReference type="Gene3D" id="3.40.830.10">
    <property type="entry name" value="LigB-like"/>
    <property type="match status" value="1"/>
</dbReference>
<dbReference type="Proteomes" id="UP000254266">
    <property type="component" value="Unassembled WGS sequence"/>
</dbReference>
<evidence type="ECO:0000313" key="4">
    <source>
        <dbReference type="Proteomes" id="UP000254266"/>
    </source>
</evidence>
<dbReference type="EMBL" id="QFXC01000011">
    <property type="protein sequence ID" value="RDH82572.1"/>
    <property type="molecule type" value="Genomic_DNA"/>
</dbReference>
<accession>A0A370DCD3</accession>
<reference evidence="3 4" key="1">
    <citation type="journal article" date="2018" name="ISME J.">
        <title>Endosymbiont genomes yield clues of tubeworm success.</title>
        <authorList>
            <person name="Li Y."/>
            <person name="Liles M.R."/>
            <person name="Halanych K.M."/>
        </authorList>
    </citation>
    <scope>NUCLEOTIDE SEQUENCE [LARGE SCALE GENOMIC DNA]</scope>
    <source>
        <strain evidence="3">A1464</strain>
    </source>
</reference>
<dbReference type="PANTHER" id="PTHR11060">
    <property type="entry name" value="PROTEIN MEMO1"/>
    <property type="match status" value="1"/>
</dbReference>
<dbReference type="Pfam" id="PF01875">
    <property type="entry name" value="Memo"/>
    <property type="match status" value="1"/>
</dbReference>
<name>A0A370DCD3_9GAMM</name>
<dbReference type="InterPro" id="IPR002737">
    <property type="entry name" value="MEMO1_fam"/>
</dbReference>
<dbReference type="NCBIfam" id="TIGR04336">
    <property type="entry name" value="AmmeMemoSam_B"/>
    <property type="match status" value="1"/>
</dbReference>
<protein>
    <recommendedName>
        <fullName evidence="2">MEMO1 family protein DIZ80_09815</fullName>
    </recommendedName>
</protein>
<comment type="caution">
    <text evidence="3">The sequence shown here is derived from an EMBL/GenBank/DDBJ whole genome shotgun (WGS) entry which is preliminary data.</text>
</comment>
<organism evidence="3 4">
    <name type="scientific">endosymbiont of Galathealinum brachiosum</name>
    <dbReference type="NCBI Taxonomy" id="2200906"/>
    <lineage>
        <taxon>Bacteria</taxon>
        <taxon>Pseudomonadati</taxon>
        <taxon>Pseudomonadota</taxon>
        <taxon>Gammaproteobacteria</taxon>
        <taxon>sulfur-oxidizing symbionts</taxon>
    </lineage>
</organism>
<sequence>MTNTSSRTRPAAVAGMFYAGDPQQLSSDIQQFLDQADNPTNIIPKAIIAPHAGYQYSGSVAASAYKLLTSISNKIKQVILLGPAHRVAFSGIATPDADYFETPLGLIKVNSTFCKKAEQLDFVQHNKLAHKEEHSLEVHLPFLQTVLNDFELTPLVVGDCNRNDVAKLLELFWGDNETLFIISTDLSHFNAYDIAKEQDLLTSNNIEKLQAENIHYDDACGRNPLNGLLTLAKQHHLKVNCLDLRNSGDTSGNKDRVVGYGSYVVY</sequence>
<comment type="similarity">
    <text evidence="1 2">Belongs to the MEMO1 family.</text>
</comment>
<evidence type="ECO:0000313" key="3">
    <source>
        <dbReference type="EMBL" id="RDH82572.1"/>
    </source>
</evidence>
<evidence type="ECO:0000256" key="1">
    <source>
        <dbReference type="ARBA" id="ARBA00006315"/>
    </source>
</evidence>
<proteinExistence type="inferred from homology"/>
<dbReference type="CDD" id="cd07361">
    <property type="entry name" value="MEMO_like"/>
    <property type="match status" value="1"/>
</dbReference>
<dbReference type="PANTHER" id="PTHR11060:SF0">
    <property type="entry name" value="PROTEIN MEMO1"/>
    <property type="match status" value="1"/>
</dbReference>
<gene>
    <name evidence="3" type="primary">amrB</name>
    <name evidence="3" type="ORF">DIZ80_09815</name>
</gene>